<dbReference type="Pfam" id="PF25600">
    <property type="entry name" value="TRIM_CC"/>
    <property type="match status" value="1"/>
</dbReference>
<dbReference type="SUPFAM" id="SSF57850">
    <property type="entry name" value="RING/U-box"/>
    <property type="match status" value="1"/>
</dbReference>
<dbReference type="GO" id="GO:0005737">
    <property type="term" value="C:cytoplasm"/>
    <property type="evidence" value="ECO:0007669"/>
    <property type="project" value="UniProtKB-ARBA"/>
</dbReference>
<evidence type="ECO:0008006" key="13">
    <source>
        <dbReference type="Google" id="ProtNLM"/>
    </source>
</evidence>
<keyword evidence="7" id="KW-0175">Coiled coil</keyword>
<dbReference type="InterPro" id="IPR006574">
    <property type="entry name" value="PRY"/>
</dbReference>
<dbReference type="InterPro" id="IPR013083">
    <property type="entry name" value="Znf_RING/FYVE/PHD"/>
</dbReference>
<proteinExistence type="predicted"/>
<dbReference type="PANTHER" id="PTHR25465">
    <property type="entry name" value="B-BOX DOMAIN CONTAINING"/>
    <property type="match status" value="1"/>
</dbReference>
<dbReference type="GO" id="GO:0045087">
    <property type="term" value="P:innate immune response"/>
    <property type="evidence" value="ECO:0007669"/>
    <property type="project" value="UniProtKB-KW"/>
</dbReference>
<dbReference type="Gene3D" id="3.30.160.60">
    <property type="entry name" value="Classic Zinc Finger"/>
    <property type="match status" value="1"/>
</dbReference>
<dbReference type="Proteomes" id="UP001187415">
    <property type="component" value="Unassembled WGS sequence"/>
</dbReference>
<keyword evidence="12" id="KW-1185">Reference proteome</keyword>
<dbReference type="InterPro" id="IPR013320">
    <property type="entry name" value="ConA-like_dom_sf"/>
</dbReference>
<dbReference type="Pfam" id="PF13765">
    <property type="entry name" value="PRY"/>
    <property type="match status" value="1"/>
</dbReference>
<accession>A0AA88LMZ5</accession>
<dbReference type="CDD" id="cd19802">
    <property type="entry name" value="Bbox1_TRIM8-like"/>
    <property type="match status" value="1"/>
</dbReference>
<dbReference type="Gene3D" id="2.60.120.920">
    <property type="match status" value="1"/>
</dbReference>
<dbReference type="Pfam" id="PF00643">
    <property type="entry name" value="zf-B_box"/>
    <property type="match status" value="1"/>
</dbReference>
<dbReference type="InterPro" id="IPR003879">
    <property type="entry name" value="Butyrophylin_SPRY"/>
</dbReference>
<dbReference type="Pfam" id="PF15227">
    <property type="entry name" value="zf-C3HC4_4"/>
    <property type="match status" value="1"/>
</dbReference>
<dbReference type="SMART" id="SM00336">
    <property type="entry name" value="BBOX"/>
    <property type="match status" value="1"/>
</dbReference>
<evidence type="ECO:0000256" key="2">
    <source>
        <dbReference type="ARBA" id="ARBA00022723"/>
    </source>
</evidence>
<evidence type="ECO:0000313" key="11">
    <source>
        <dbReference type="EMBL" id="KAK2818847.1"/>
    </source>
</evidence>
<evidence type="ECO:0000259" key="8">
    <source>
        <dbReference type="PROSITE" id="PS50089"/>
    </source>
</evidence>
<feature type="domain" description="B box-type" evidence="9">
    <location>
        <begin position="149"/>
        <end position="189"/>
    </location>
</feature>
<name>A0AA88LMZ5_CHASR</name>
<evidence type="ECO:0000256" key="4">
    <source>
        <dbReference type="ARBA" id="ARBA00022833"/>
    </source>
</evidence>
<dbReference type="InterPro" id="IPR001841">
    <property type="entry name" value="Znf_RING"/>
</dbReference>
<dbReference type="InterPro" id="IPR000315">
    <property type="entry name" value="Znf_B-box"/>
</dbReference>
<evidence type="ECO:0000256" key="5">
    <source>
        <dbReference type="ARBA" id="ARBA00022859"/>
    </source>
</evidence>
<dbReference type="InterPro" id="IPR003877">
    <property type="entry name" value="SPRY_dom"/>
</dbReference>
<dbReference type="InterPro" id="IPR017907">
    <property type="entry name" value="Znf_RING_CS"/>
</dbReference>
<dbReference type="SMART" id="SM00449">
    <property type="entry name" value="SPRY"/>
    <property type="match status" value="1"/>
</dbReference>
<dbReference type="SUPFAM" id="SSF49899">
    <property type="entry name" value="Concanavalin A-like lectins/glucanases"/>
    <property type="match status" value="1"/>
</dbReference>
<dbReference type="InterPro" id="IPR001870">
    <property type="entry name" value="B30.2/SPRY"/>
</dbReference>
<protein>
    <recommendedName>
        <fullName evidence="13">Tripartite motif-containing protein 16-like</fullName>
    </recommendedName>
</protein>
<dbReference type="PROSITE" id="PS50089">
    <property type="entry name" value="ZF_RING_2"/>
    <property type="match status" value="1"/>
</dbReference>
<evidence type="ECO:0000313" key="12">
    <source>
        <dbReference type="Proteomes" id="UP001187415"/>
    </source>
</evidence>
<dbReference type="EMBL" id="JAUPFM010000020">
    <property type="protein sequence ID" value="KAK2818847.1"/>
    <property type="molecule type" value="Genomic_DNA"/>
</dbReference>
<dbReference type="Gene3D" id="3.30.40.10">
    <property type="entry name" value="Zinc/RING finger domain, C3HC4 (zinc finger)"/>
    <property type="match status" value="1"/>
</dbReference>
<evidence type="ECO:0000256" key="6">
    <source>
        <dbReference type="PROSITE-ProRule" id="PRU00024"/>
    </source>
</evidence>
<dbReference type="GO" id="GO:0008270">
    <property type="term" value="F:zinc ion binding"/>
    <property type="evidence" value="ECO:0007669"/>
    <property type="project" value="UniProtKB-KW"/>
</dbReference>
<keyword evidence="3 6" id="KW-0863">Zinc-finger</keyword>
<feature type="domain" description="B30.2/SPRY" evidence="10">
    <location>
        <begin position="364"/>
        <end position="557"/>
    </location>
</feature>
<keyword evidence="1" id="KW-0399">Innate immunity</keyword>
<dbReference type="PROSITE" id="PS50119">
    <property type="entry name" value="ZF_BBOX"/>
    <property type="match status" value="1"/>
</dbReference>
<dbReference type="InterPro" id="IPR058030">
    <property type="entry name" value="TRIM8/14/16/25/29/45/65_CC"/>
</dbReference>
<feature type="coiled-coil region" evidence="7">
    <location>
        <begin position="204"/>
        <end position="296"/>
    </location>
</feature>
<evidence type="ECO:0000256" key="1">
    <source>
        <dbReference type="ARBA" id="ARBA00022588"/>
    </source>
</evidence>
<sequence>MAHQADQLDQDEPCCSICLEILKDPVTIPCGHNYCWSCIEWYWEREEEKKIYQCPDCRHRFEQKPDLVKNKMLEDEMEEQEMVGTQSDTDDHCSAGSKDVDCDFCTERKRKATMSCLQCLVSYCEQHLQPHYEVTPLKKHKLVVASAKLQEIICPRHNELMKVFCRTDHQCICYLCSMEEHEGHITVSAAVEMTKKQTEVRANLQKIKQGIQQREECLKGLEKEVDAINSSAEKAVEESEKMSAELVQLIEQNTADLKKQIISQQKIEVRRAMELENKQKKELTELRKKDAELEQLLHTTNETIFLQNSPSSSRIRKFKDVQINTRQFQYFKEVTTAVSEAMDKLKDSYMKEWNKISRAVVEVDCSLPQEPKKKCEFSQFSFPFTLDPNTANANLLLAKGNRKVIAVREALEYSDHPDRFMDKSQILSSESLTGRCYWEVEWSGLGAIIAVAYKDISREGEDSVFGNNDRSWAVECTFNGTFLFKHDSIKGHVTGPQSCRIGVFLDHKAGTLSFYSVSRTMTLLHRVQTTFTQPLYAGLSVRHFGSTVRVEFPRKLAM</sequence>
<dbReference type="InterPro" id="IPR051051">
    <property type="entry name" value="E3_ubiq-ligase_TRIM/RNF"/>
</dbReference>
<gene>
    <name evidence="11" type="ORF">Q5P01_024408</name>
</gene>
<comment type="caution">
    <text evidence="11">The sequence shown here is derived from an EMBL/GenBank/DDBJ whole genome shotgun (WGS) entry which is preliminary data.</text>
</comment>
<feature type="domain" description="RING-type" evidence="8">
    <location>
        <begin position="15"/>
        <end position="58"/>
    </location>
</feature>
<dbReference type="SMART" id="SM00589">
    <property type="entry name" value="PRY"/>
    <property type="match status" value="1"/>
</dbReference>
<dbReference type="Pfam" id="PF00622">
    <property type="entry name" value="SPRY"/>
    <property type="match status" value="1"/>
</dbReference>
<organism evidence="11 12">
    <name type="scientific">Channa striata</name>
    <name type="common">Snakehead murrel</name>
    <name type="synonym">Ophicephalus striatus</name>
    <dbReference type="NCBI Taxonomy" id="64152"/>
    <lineage>
        <taxon>Eukaryota</taxon>
        <taxon>Metazoa</taxon>
        <taxon>Chordata</taxon>
        <taxon>Craniata</taxon>
        <taxon>Vertebrata</taxon>
        <taxon>Euteleostomi</taxon>
        <taxon>Actinopterygii</taxon>
        <taxon>Neopterygii</taxon>
        <taxon>Teleostei</taxon>
        <taxon>Neoteleostei</taxon>
        <taxon>Acanthomorphata</taxon>
        <taxon>Anabantaria</taxon>
        <taxon>Anabantiformes</taxon>
        <taxon>Channoidei</taxon>
        <taxon>Channidae</taxon>
        <taxon>Channa</taxon>
    </lineage>
</organism>
<dbReference type="SMART" id="SM00184">
    <property type="entry name" value="RING"/>
    <property type="match status" value="1"/>
</dbReference>
<evidence type="ECO:0000259" key="9">
    <source>
        <dbReference type="PROSITE" id="PS50119"/>
    </source>
</evidence>
<evidence type="ECO:0000259" key="10">
    <source>
        <dbReference type="PROSITE" id="PS50188"/>
    </source>
</evidence>
<keyword evidence="2" id="KW-0479">Metal-binding</keyword>
<dbReference type="AlphaFoldDB" id="A0AA88LMZ5"/>
<dbReference type="Gene3D" id="4.10.830.40">
    <property type="match status" value="1"/>
</dbReference>
<dbReference type="SUPFAM" id="SSF57845">
    <property type="entry name" value="B-box zinc-binding domain"/>
    <property type="match status" value="1"/>
</dbReference>
<keyword evidence="5" id="KW-0391">Immunity</keyword>
<dbReference type="CDD" id="cd16040">
    <property type="entry name" value="SPRY_PRY_SNTX"/>
    <property type="match status" value="1"/>
</dbReference>
<reference evidence="11" key="1">
    <citation type="submission" date="2023-07" db="EMBL/GenBank/DDBJ databases">
        <title>Chromosome-level Genome Assembly of Striped Snakehead (Channa striata).</title>
        <authorList>
            <person name="Liu H."/>
        </authorList>
    </citation>
    <scope>NUCLEOTIDE SEQUENCE</scope>
    <source>
        <strain evidence="11">Gz</strain>
        <tissue evidence="11">Muscle</tissue>
    </source>
</reference>
<evidence type="ECO:0000256" key="3">
    <source>
        <dbReference type="ARBA" id="ARBA00022771"/>
    </source>
</evidence>
<dbReference type="PROSITE" id="PS50188">
    <property type="entry name" value="B302_SPRY"/>
    <property type="match status" value="1"/>
</dbReference>
<evidence type="ECO:0000256" key="7">
    <source>
        <dbReference type="SAM" id="Coils"/>
    </source>
</evidence>
<dbReference type="PROSITE" id="PS00518">
    <property type="entry name" value="ZF_RING_1"/>
    <property type="match status" value="1"/>
</dbReference>
<keyword evidence="4" id="KW-0862">Zinc</keyword>
<dbReference type="PANTHER" id="PTHR25465:SF5">
    <property type="entry name" value="E3 UBIQUITIN_ISG15 LIGASE TRIM25-RELATED"/>
    <property type="match status" value="1"/>
</dbReference>
<dbReference type="CDD" id="cd19769">
    <property type="entry name" value="Bbox2_TRIM16-like"/>
    <property type="match status" value="1"/>
</dbReference>
<dbReference type="InterPro" id="IPR043136">
    <property type="entry name" value="B30.2/SPRY_sf"/>
</dbReference>
<dbReference type="PRINTS" id="PR01407">
    <property type="entry name" value="BUTYPHLNCDUF"/>
</dbReference>